<keyword evidence="2" id="KW-1185">Reference proteome</keyword>
<gene>
    <name evidence="1" type="ORF">I2501_13935</name>
</gene>
<accession>A0A931B923</accession>
<dbReference type="EMBL" id="JADPRT010000005">
    <property type="protein sequence ID" value="MBF9069120.1"/>
    <property type="molecule type" value="Genomic_DNA"/>
</dbReference>
<reference evidence="1" key="1">
    <citation type="submission" date="2020-11" db="EMBL/GenBank/DDBJ databases">
        <title>Isolation and identification of active actinomycetes.</title>
        <authorList>
            <person name="Yu B."/>
        </authorList>
    </citation>
    <scope>NUCLEOTIDE SEQUENCE</scope>
    <source>
        <strain evidence="1">NEAU-YB345</strain>
    </source>
</reference>
<dbReference type="InterPro" id="IPR011033">
    <property type="entry name" value="PRC_barrel-like_sf"/>
</dbReference>
<comment type="caution">
    <text evidence="1">The sequence shown here is derived from an EMBL/GenBank/DDBJ whole genome shotgun (WGS) entry which is preliminary data.</text>
</comment>
<name>A0A931B923_9ACTN</name>
<dbReference type="Gene3D" id="3.90.50.10">
    <property type="entry name" value="Photosynthetic Reaction Center, subunit H, domain 2"/>
    <property type="match status" value="1"/>
</dbReference>
<evidence type="ECO:0000313" key="1">
    <source>
        <dbReference type="EMBL" id="MBF9069120.1"/>
    </source>
</evidence>
<dbReference type="RefSeq" id="WP_196194289.1">
    <property type="nucleotide sequence ID" value="NZ_JADPRT010000005.1"/>
</dbReference>
<dbReference type="GO" id="GO:0019684">
    <property type="term" value="P:photosynthesis, light reaction"/>
    <property type="evidence" value="ECO:0007669"/>
    <property type="project" value="InterPro"/>
</dbReference>
<dbReference type="Proteomes" id="UP000657385">
    <property type="component" value="Unassembled WGS sequence"/>
</dbReference>
<dbReference type="SUPFAM" id="SSF50346">
    <property type="entry name" value="PRC-barrel domain"/>
    <property type="match status" value="1"/>
</dbReference>
<proteinExistence type="predicted"/>
<organism evidence="1 2">
    <name type="scientific">Streptacidiphilus fuscans</name>
    <dbReference type="NCBI Taxonomy" id="2789292"/>
    <lineage>
        <taxon>Bacteria</taxon>
        <taxon>Bacillati</taxon>
        <taxon>Actinomycetota</taxon>
        <taxon>Actinomycetes</taxon>
        <taxon>Kitasatosporales</taxon>
        <taxon>Streptomycetaceae</taxon>
        <taxon>Streptacidiphilus</taxon>
    </lineage>
</organism>
<dbReference type="AlphaFoldDB" id="A0A931B923"/>
<dbReference type="InterPro" id="IPR014747">
    <property type="entry name" value="Bac_photo_RC_H_C"/>
</dbReference>
<evidence type="ECO:0000313" key="2">
    <source>
        <dbReference type="Proteomes" id="UP000657385"/>
    </source>
</evidence>
<sequence length="116" mass="13225">MESNFWTHRQDTGYQPGMNLAGFEVEATDGRIGKVDKHSDEADAGRIAVDTGIWIFGKHVPLPVGTIVKVDPLDRVVYVDRSKDEIKNAPEFDRDRHDGDFEYQQQISAYYAPWLL</sequence>
<dbReference type="GO" id="GO:0030077">
    <property type="term" value="C:plasma membrane light-harvesting complex"/>
    <property type="evidence" value="ECO:0007669"/>
    <property type="project" value="InterPro"/>
</dbReference>
<protein>
    <submittedName>
        <fullName evidence="1">PRC-barrel domain containing protein</fullName>
    </submittedName>
</protein>